<organism evidence="2 3">
    <name type="scientific">Modestobacter marinus</name>
    <dbReference type="NCBI Taxonomy" id="477641"/>
    <lineage>
        <taxon>Bacteria</taxon>
        <taxon>Bacillati</taxon>
        <taxon>Actinomycetota</taxon>
        <taxon>Actinomycetes</taxon>
        <taxon>Geodermatophilales</taxon>
        <taxon>Geodermatophilaceae</taxon>
        <taxon>Modestobacter</taxon>
    </lineage>
</organism>
<proteinExistence type="predicted"/>
<name>A0ABQ2G359_9ACTN</name>
<evidence type="ECO:0000313" key="3">
    <source>
        <dbReference type="Proteomes" id="UP000648663"/>
    </source>
</evidence>
<sequence length="68" mass="7224">MERRRSGVVGWVHDPATLSRDTDSSGSPRVAGDGRAWPGTVGCGTIPVVLTHREFPYGHRVPVSVLAG</sequence>
<accession>A0ABQ2G359</accession>
<protein>
    <submittedName>
        <fullName evidence="2">Uncharacterized protein</fullName>
    </submittedName>
</protein>
<keyword evidence="3" id="KW-1185">Reference proteome</keyword>
<feature type="region of interest" description="Disordered" evidence="1">
    <location>
        <begin position="1"/>
        <end position="35"/>
    </location>
</feature>
<reference evidence="3" key="1">
    <citation type="journal article" date="2019" name="Int. J. Syst. Evol. Microbiol.">
        <title>The Global Catalogue of Microorganisms (GCM) 10K type strain sequencing project: providing services to taxonomists for standard genome sequencing and annotation.</title>
        <authorList>
            <consortium name="The Broad Institute Genomics Platform"/>
            <consortium name="The Broad Institute Genome Sequencing Center for Infectious Disease"/>
            <person name="Wu L."/>
            <person name="Ma J."/>
        </authorList>
    </citation>
    <scope>NUCLEOTIDE SEQUENCE [LARGE SCALE GENOMIC DNA]</scope>
    <source>
        <strain evidence="3">CGMCC 4.5581</strain>
    </source>
</reference>
<dbReference type="Proteomes" id="UP000648663">
    <property type="component" value="Unassembled WGS sequence"/>
</dbReference>
<dbReference type="EMBL" id="BMMI01000005">
    <property type="protein sequence ID" value="GGL72762.1"/>
    <property type="molecule type" value="Genomic_DNA"/>
</dbReference>
<evidence type="ECO:0000313" key="2">
    <source>
        <dbReference type="EMBL" id="GGL72762.1"/>
    </source>
</evidence>
<comment type="caution">
    <text evidence="2">The sequence shown here is derived from an EMBL/GenBank/DDBJ whole genome shotgun (WGS) entry which is preliminary data.</text>
</comment>
<gene>
    <name evidence="2" type="ORF">GCM10011589_31280</name>
</gene>
<evidence type="ECO:0000256" key="1">
    <source>
        <dbReference type="SAM" id="MobiDB-lite"/>
    </source>
</evidence>